<dbReference type="InterPro" id="IPR036259">
    <property type="entry name" value="MFS_trans_sf"/>
</dbReference>
<feature type="transmembrane region" description="Helical" evidence="5">
    <location>
        <begin position="403"/>
        <end position="425"/>
    </location>
</feature>
<feature type="transmembrane region" description="Helical" evidence="5">
    <location>
        <begin position="310"/>
        <end position="327"/>
    </location>
</feature>
<dbReference type="PANTHER" id="PTHR23501:SF5">
    <property type="entry name" value="TRANSPORT PROTEIN"/>
    <property type="match status" value="1"/>
</dbReference>
<comment type="subcellular location">
    <subcellularLocation>
        <location evidence="1">Membrane</location>
        <topology evidence="1">Multi-pass membrane protein</topology>
    </subcellularLocation>
</comment>
<evidence type="ECO:0000256" key="1">
    <source>
        <dbReference type="ARBA" id="ARBA00004141"/>
    </source>
</evidence>
<feature type="transmembrane region" description="Helical" evidence="5">
    <location>
        <begin position="278"/>
        <end position="304"/>
    </location>
</feature>
<evidence type="ECO:0000313" key="7">
    <source>
        <dbReference type="Proteomes" id="UP000594195"/>
    </source>
</evidence>
<feature type="transmembrane region" description="Helical" evidence="5">
    <location>
        <begin position="83"/>
        <end position="100"/>
    </location>
</feature>
<feature type="transmembrane region" description="Helical" evidence="5">
    <location>
        <begin position="14"/>
        <end position="36"/>
    </location>
</feature>
<dbReference type="GO" id="GO:0022857">
    <property type="term" value="F:transmembrane transporter activity"/>
    <property type="evidence" value="ECO:0007669"/>
    <property type="project" value="TreeGrafter"/>
</dbReference>
<feature type="transmembrane region" description="Helical" evidence="5">
    <location>
        <begin position="112"/>
        <end position="132"/>
    </location>
</feature>
<dbReference type="GO" id="GO:0005886">
    <property type="term" value="C:plasma membrane"/>
    <property type="evidence" value="ECO:0007669"/>
    <property type="project" value="TreeGrafter"/>
</dbReference>
<gene>
    <name evidence="6" type="ORF">Q73A0000_03555</name>
</gene>
<evidence type="ECO:0000256" key="5">
    <source>
        <dbReference type="SAM" id="Phobius"/>
    </source>
</evidence>
<keyword evidence="3 5" id="KW-1133">Transmembrane helix</keyword>
<dbReference type="AlphaFoldDB" id="A0A7M2Y7B5"/>
<evidence type="ECO:0000256" key="3">
    <source>
        <dbReference type="ARBA" id="ARBA00022989"/>
    </source>
</evidence>
<organism evidence="6 7">
    <name type="scientific">Kaistella flava</name>
    <name type="common">ex Peng et al. 2021</name>
    <dbReference type="NCBI Taxonomy" id="2038776"/>
    <lineage>
        <taxon>Bacteria</taxon>
        <taxon>Pseudomonadati</taxon>
        <taxon>Bacteroidota</taxon>
        <taxon>Flavobacteriia</taxon>
        <taxon>Flavobacteriales</taxon>
        <taxon>Weeksellaceae</taxon>
        <taxon>Chryseobacterium group</taxon>
        <taxon>Kaistella</taxon>
    </lineage>
</organism>
<feature type="transmembrane region" description="Helical" evidence="5">
    <location>
        <begin position="339"/>
        <end position="357"/>
    </location>
</feature>
<feature type="transmembrane region" description="Helical" evidence="5">
    <location>
        <begin position="369"/>
        <end position="391"/>
    </location>
</feature>
<dbReference type="KEGG" id="kfa:Q73A0000_03555"/>
<feature type="transmembrane region" description="Helical" evidence="5">
    <location>
        <begin position="204"/>
        <end position="226"/>
    </location>
</feature>
<feature type="transmembrane region" description="Helical" evidence="5">
    <location>
        <begin position="238"/>
        <end position="257"/>
    </location>
</feature>
<feature type="transmembrane region" description="Helical" evidence="5">
    <location>
        <begin position="171"/>
        <end position="192"/>
    </location>
</feature>
<keyword evidence="2 5" id="KW-0812">Transmembrane</keyword>
<protein>
    <submittedName>
        <fullName evidence="6">MFS transporter</fullName>
    </submittedName>
</protein>
<dbReference type="RefSeq" id="WP_193812719.1">
    <property type="nucleotide sequence ID" value="NZ_CP040442.1"/>
</dbReference>
<sequence length="530" mass="60256">MYNQGIFRTWVPKLVQLLLIIIFISVIVPVNGIYIGNVSAMVGSTGMPSEYFVWASYGSTIGMGAAMPIILRMKFRYKIRDKVTFIFILIAILSYLNGTTDRPLLIVANSVIIGYLKMIVMLEFIIPIMFMISPEGNRGKFYSVFYPFSIIVSQLAGYILAIVAFDYNWQFVHIVSAVICLALALLAWIFMHDKYGGFKMPLHYIDWLSILLFVAMFMLGAYVLAFGKQLYWIHSPRIINASIASFVSLILLVIRQYTLKRPYLSFKLFRKNNVIHGLIMLLFTGMFLSTGSIQNIFTVGILGYDPVVNASLNLLMIPGIVAAGVYMNFWFKQGRGLKMFIFLGFSAMLAYTVMMYFSMSLEFNFERWILPMLLKGFGMGALFIAVWYYTLDKIPMDEMLAGAGLVLVWRTFFTVGIFSALFSWLQYQFQIEAVGNLAIYMDGNSISYSQVMGNMKAIQFNAILAANKRLLGYICIAGIGVLMYILAYHFGVERYKIYRGIKVTSDRRKHKAKFKRTQLQEIEDAAGAVI</sequence>
<feature type="transmembrane region" description="Helical" evidence="5">
    <location>
        <begin position="470"/>
        <end position="492"/>
    </location>
</feature>
<feature type="transmembrane region" description="Helical" evidence="5">
    <location>
        <begin position="51"/>
        <end position="71"/>
    </location>
</feature>
<dbReference type="PANTHER" id="PTHR23501">
    <property type="entry name" value="MAJOR FACILITATOR SUPERFAMILY"/>
    <property type="match status" value="1"/>
</dbReference>
<accession>A0A7M2Y7B5</accession>
<proteinExistence type="predicted"/>
<reference evidence="6 7" key="1">
    <citation type="submission" date="2019-05" db="EMBL/GenBank/DDBJ databases">
        <title>Chryseobacterium sp. isolated from King George Island, maritime Antarctica.</title>
        <authorList>
            <person name="Peng X."/>
        </authorList>
    </citation>
    <scope>NUCLEOTIDE SEQUENCE [LARGE SCALE GENOMIC DNA]</scope>
    <source>
        <strain evidence="6 7">7-3A</strain>
    </source>
</reference>
<dbReference type="EMBL" id="CP040442">
    <property type="protein sequence ID" value="QOW09505.1"/>
    <property type="molecule type" value="Genomic_DNA"/>
</dbReference>
<dbReference type="SUPFAM" id="SSF103473">
    <property type="entry name" value="MFS general substrate transporter"/>
    <property type="match status" value="1"/>
</dbReference>
<evidence type="ECO:0000313" key="6">
    <source>
        <dbReference type="EMBL" id="QOW09505.1"/>
    </source>
</evidence>
<evidence type="ECO:0000256" key="2">
    <source>
        <dbReference type="ARBA" id="ARBA00022692"/>
    </source>
</evidence>
<dbReference type="Proteomes" id="UP000594195">
    <property type="component" value="Chromosome"/>
</dbReference>
<keyword evidence="4 5" id="KW-0472">Membrane</keyword>
<evidence type="ECO:0000256" key="4">
    <source>
        <dbReference type="ARBA" id="ARBA00023136"/>
    </source>
</evidence>
<keyword evidence="7" id="KW-1185">Reference proteome</keyword>
<name>A0A7M2Y7B5_9FLAO</name>
<feature type="transmembrane region" description="Helical" evidence="5">
    <location>
        <begin position="144"/>
        <end position="165"/>
    </location>
</feature>